<name>A0A499UYW7_9ACTN</name>
<feature type="region of interest" description="Disordered" evidence="1">
    <location>
        <begin position="68"/>
        <end position="107"/>
    </location>
</feature>
<accession>A0A499UYW7</accession>
<feature type="region of interest" description="Disordered" evidence="1">
    <location>
        <begin position="1"/>
        <end position="25"/>
    </location>
</feature>
<feature type="compositionally biased region" description="Basic and acidic residues" evidence="1">
    <location>
        <begin position="95"/>
        <end position="107"/>
    </location>
</feature>
<protein>
    <submittedName>
        <fullName evidence="2">Uncharacterized protein</fullName>
    </submittedName>
</protein>
<gene>
    <name evidence="2" type="ORF">SSPO_091000</name>
</gene>
<dbReference type="AlphaFoldDB" id="A0A499UYW7"/>
<feature type="compositionally biased region" description="Low complexity" evidence="1">
    <location>
        <begin position="1"/>
        <end position="20"/>
    </location>
</feature>
<organism evidence="2 3">
    <name type="scientific">Streptomyces antimycoticus</name>
    <dbReference type="NCBI Taxonomy" id="68175"/>
    <lineage>
        <taxon>Bacteria</taxon>
        <taxon>Bacillati</taxon>
        <taxon>Actinomycetota</taxon>
        <taxon>Actinomycetes</taxon>
        <taxon>Kitasatosporales</taxon>
        <taxon>Streptomycetaceae</taxon>
        <taxon>Streptomyces</taxon>
        <taxon>Streptomyces violaceusniger group</taxon>
    </lineage>
</organism>
<proteinExistence type="predicted"/>
<reference evidence="2 3" key="1">
    <citation type="journal article" date="2020" name="Int. J. Syst. Evol. Microbiol.">
        <title>Reclassification of Streptomyces castelarensis and Streptomyces sporoclivatus as later heterotypic synonyms of Streptomyces antimycoticus.</title>
        <authorList>
            <person name="Komaki H."/>
            <person name="Tamura T."/>
        </authorList>
    </citation>
    <scope>NUCLEOTIDE SEQUENCE [LARGE SCALE GENOMIC DNA]</scope>
    <source>
        <strain evidence="2 3">NBRC 100767</strain>
    </source>
</reference>
<evidence type="ECO:0000313" key="2">
    <source>
        <dbReference type="EMBL" id="BBJ46382.1"/>
    </source>
</evidence>
<evidence type="ECO:0000313" key="3">
    <source>
        <dbReference type="Proteomes" id="UP000463951"/>
    </source>
</evidence>
<evidence type="ECO:0000256" key="1">
    <source>
        <dbReference type="SAM" id="MobiDB-lite"/>
    </source>
</evidence>
<sequence length="107" mass="11241">MTRAPARSASDSSERASSGSPWPWKVRATVFPPRGPWAIWGGSPGKRTGPRGACPAGVAVPEEGVSVAPAGLDDEDTGWWPQPTPHVVAATAPLADRRTSRREGEDT</sequence>
<dbReference type="EMBL" id="AP019620">
    <property type="protein sequence ID" value="BBJ46382.1"/>
    <property type="molecule type" value="Genomic_DNA"/>
</dbReference>
<dbReference type="Proteomes" id="UP000463951">
    <property type="component" value="Chromosome"/>
</dbReference>